<accession>G2PP96</accession>
<feature type="domain" description="DUF2157" evidence="2">
    <location>
        <begin position="39"/>
        <end position="151"/>
    </location>
</feature>
<gene>
    <name evidence="3" type="ordered locus">Murru_1306</name>
</gene>
<sequence>MAKIEREDIQTISQHSNWSKSGVSKTLLRHIYPDKTAWQRFLALLFLGLGLSFCIAGIIFFFAFNWSQMHKFFKLGLVEALIVLVFLSIYFFRAKPFVKKALLTVASVLVGVLYAVFGQVYQTGANAYDLFLVWTLFITVWAVISNFSLLWLVYIALINITLVLYAAQVSLTWDAMFLSILLFGVNTLFSVLFIALPKLTRLKAYPTWFTNVLILAATTIGTIGVSGGIMEKKDISFYVLLVFVFLFFCSGLWYGKITRNLFYLSVIPFGVIIVFCAFLLNISEDAGMLFVIGLFIIASISLLIKTLLNLQKKWTG</sequence>
<dbReference type="AlphaFoldDB" id="G2PP96"/>
<dbReference type="eggNOG" id="COG4984">
    <property type="taxonomic scope" value="Bacteria"/>
</dbReference>
<feature type="transmembrane region" description="Helical" evidence="1">
    <location>
        <begin position="208"/>
        <end position="229"/>
    </location>
</feature>
<organism evidence="3 4">
    <name type="scientific">Allomuricauda ruestringensis (strain DSM 13258 / CIP 107369 / LMG 19739 / B1)</name>
    <name type="common">Muricauda ruestringensis</name>
    <dbReference type="NCBI Taxonomy" id="886377"/>
    <lineage>
        <taxon>Bacteria</taxon>
        <taxon>Pseudomonadati</taxon>
        <taxon>Bacteroidota</taxon>
        <taxon>Flavobacteriia</taxon>
        <taxon>Flavobacteriales</taxon>
        <taxon>Flavobacteriaceae</taxon>
        <taxon>Flagellimonas</taxon>
    </lineage>
</organism>
<dbReference type="Pfam" id="PF09925">
    <property type="entry name" value="DUF2157"/>
    <property type="match status" value="1"/>
</dbReference>
<keyword evidence="4" id="KW-1185">Reference proteome</keyword>
<dbReference type="EMBL" id="CP002999">
    <property type="protein sequence ID" value="AEM70348.1"/>
    <property type="molecule type" value="Genomic_DNA"/>
</dbReference>
<feature type="transmembrane region" description="Helical" evidence="1">
    <location>
        <begin position="175"/>
        <end position="196"/>
    </location>
</feature>
<dbReference type="STRING" id="886377.Murru_1306"/>
<feature type="transmembrane region" description="Helical" evidence="1">
    <location>
        <begin position="101"/>
        <end position="121"/>
    </location>
</feature>
<evidence type="ECO:0000259" key="2">
    <source>
        <dbReference type="Pfam" id="PF09925"/>
    </source>
</evidence>
<feature type="transmembrane region" description="Helical" evidence="1">
    <location>
        <begin position="261"/>
        <end position="280"/>
    </location>
</feature>
<protein>
    <recommendedName>
        <fullName evidence="2">DUF2157 domain-containing protein</fullName>
    </recommendedName>
</protein>
<feature type="transmembrane region" description="Helical" evidence="1">
    <location>
        <begin position="127"/>
        <end position="144"/>
    </location>
</feature>
<feature type="transmembrane region" description="Helical" evidence="1">
    <location>
        <begin position="151"/>
        <end position="169"/>
    </location>
</feature>
<reference evidence="3 4" key="2">
    <citation type="journal article" date="2012" name="Stand. Genomic Sci.">
        <title>Complete genome sequence of the facultatively anaerobic, appendaged bacterium Muricauda ruestringensis type strain (B1(T)).</title>
        <authorList>
            <person name="Huntemann M."/>
            <person name="Teshima H."/>
            <person name="Lapidus A."/>
            <person name="Nolan M."/>
            <person name="Lucas S."/>
            <person name="Hammon N."/>
            <person name="Deshpande S."/>
            <person name="Cheng J.F."/>
            <person name="Tapia R."/>
            <person name="Goodwin L.A."/>
            <person name="Pitluck S."/>
            <person name="Liolios K."/>
            <person name="Pagani I."/>
            <person name="Ivanova N."/>
            <person name="Mavromatis K."/>
            <person name="Mikhailova N."/>
            <person name="Pati A."/>
            <person name="Chen A."/>
            <person name="Palaniappan K."/>
            <person name="Land M."/>
            <person name="Hauser L."/>
            <person name="Pan C."/>
            <person name="Brambilla E.M."/>
            <person name="Rohde M."/>
            <person name="Spring S."/>
            <person name="Goker M."/>
            <person name="Detter J.C."/>
            <person name="Bristow J."/>
            <person name="Eisen J.A."/>
            <person name="Markowitz V."/>
            <person name="Hugenholtz P."/>
            <person name="Kyrpides N.C."/>
            <person name="Klenk H.P."/>
            <person name="Woyke T."/>
        </authorList>
    </citation>
    <scope>NUCLEOTIDE SEQUENCE [LARGE SCALE GENOMIC DNA]</scope>
    <source>
        <strain evidence="4">DSM 13258 / LMG 19739 / B1</strain>
    </source>
</reference>
<dbReference type="Proteomes" id="UP000008908">
    <property type="component" value="Chromosome"/>
</dbReference>
<feature type="transmembrane region" description="Helical" evidence="1">
    <location>
        <begin position="41"/>
        <end position="66"/>
    </location>
</feature>
<evidence type="ECO:0000313" key="3">
    <source>
        <dbReference type="EMBL" id="AEM70348.1"/>
    </source>
</evidence>
<reference evidence="4" key="1">
    <citation type="submission" date="2011-08" db="EMBL/GenBank/DDBJ databases">
        <title>The complete genome of Muricauda ruestringensis DSM 13258.</title>
        <authorList>
            <person name="Lucas S."/>
            <person name="Han J."/>
            <person name="Lapidus A."/>
            <person name="Bruce D."/>
            <person name="Goodwin L."/>
            <person name="Pitluck S."/>
            <person name="Peters L."/>
            <person name="Kyrpides N."/>
            <person name="Mavromatis K."/>
            <person name="Ivanova N."/>
            <person name="Ovchinnikova G."/>
            <person name="Teshima H."/>
            <person name="Detter J.C."/>
            <person name="Tapia R."/>
            <person name="Han C."/>
            <person name="Land M."/>
            <person name="Hauser L."/>
            <person name="Markowitz V."/>
            <person name="Cheng J.-F."/>
            <person name="Hugenholtz P."/>
            <person name="Woyke T."/>
            <person name="Wu D."/>
            <person name="Spring S."/>
            <person name="Schroeder M."/>
            <person name="Brambilla E."/>
            <person name="Klenk H.-P."/>
            <person name="Eisen J.A."/>
        </authorList>
    </citation>
    <scope>NUCLEOTIDE SEQUENCE [LARGE SCALE GENOMIC DNA]</scope>
    <source>
        <strain evidence="4">DSM 13258 / LMG 19739 / B1</strain>
    </source>
</reference>
<keyword evidence="1" id="KW-0812">Transmembrane</keyword>
<dbReference type="RefSeq" id="WP_014032629.1">
    <property type="nucleotide sequence ID" value="NC_015945.1"/>
</dbReference>
<evidence type="ECO:0000256" key="1">
    <source>
        <dbReference type="SAM" id="Phobius"/>
    </source>
</evidence>
<evidence type="ECO:0000313" key="4">
    <source>
        <dbReference type="Proteomes" id="UP000008908"/>
    </source>
</evidence>
<keyword evidence="1" id="KW-1133">Transmembrane helix</keyword>
<feature type="transmembrane region" description="Helical" evidence="1">
    <location>
        <begin position="72"/>
        <end position="92"/>
    </location>
</feature>
<dbReference type="HOGENOM" id="CLU_050363_0_0_10"/>
<keyword evidence="1" id="KW-0472">Membrane</keyword>
<proteinExistence type="predicted"/>
<name>G2PP96_ALLRU</name>
<dbReference type="OrthoDB" id="327621at2"/>
<dbReference type="KEGG" id="mrs:Murru_1306"/>
<feature type="transmembrane region" description="Helical" evidence="1">
    <location>
        <begin position="235"/>
        <end position="254"/>
    </location>
</feature>
<feature type="transmembrane region" description="Helical" evidence="1">
    <location>
        <begin position="286"/>
        <end position="304"/>
    </location>
</feature>
<dbReference type="InterPro" id="IPR018677">
    <property type="entry name" value="DUF2157"/>
</dbReference>